<sequence>MYRVTFSRPGAALPYEIAYWRGAGFHALAELVPLGGTLEVLPGNLSGSGHLTLNRVPDRGGQRLRPGDWVRVYLGDAAAAVYLGEVASAPWEEGQGDVQLTPLKDRVAKAAWRGDLAPDGKTVLPFRAKFRPYLQGVLARAVLPPGVTVGEIPEVNATLQALTLFEQVGDTLAAALPALSGGTWGVNAAAQVKVHQLTDALTHRFTREVSDRPAAKVGDYANCVRFEYARPDATRAFFELRLPLEIALFGEAWAEETLPASVTTTQTNPYAGTLQGVQLTLGTTQAPGWTTPQYLNQPATSPVWAGKLADGVNTSLAWGTARQLRQLGEEAVTVLVSSGITTPYITRPLPGLALETVKGGVVSSVYVSPNDDRYPGWVALASNSGTFTLRYTAASVTAFRNATGRLPEGFDIRFSGENVQVELTAAPTADPVRTVRLTAPVALVPGTASYPRYAPTITPLTVQPGASMTFPISYQWRSGDTVNTNAAVTGVTAVLNTTPATMQPLTRLVDDPDTGRRRWALPADFQLSGLQLAGDPAQIGWIGINLTDEAGLAAYAYGLLRWRTDVVRSWVGRYPDLRPLEVSGMARFDTPQGDTDLQVTRGVYDLTSLRSSIEAGTPQALDDAEALGNAFLSVERTLRKPGGTNG</sequence>
<dbReference type="AlphaFoldDB" id="A0A016QSQ1"/>
<comment type="caution">
    <text evidence="1">The sequence shown here is derived from an EMBL/GenBank/DDBJ whole genome shotgun (WGS) entry which is preliminary data.</text>
</comment>
<dbReference type="PATRIC" id="fig|1476583.3.peg.977"/>
<proteinExistence type="predicted"/>
<evidence type="ECO:0000313" key="1">
    <source>
        <dbReference type="EMBL" id="EYB68937.1"/>
    </source>
</evidence>
<protein>
    <submittedName>
        <fullName evidence="1">Uncharacterized protein</fullName>
    </submittedName>
</protein>
<dbReference type="OrthoDB" id="64608at2"/>
<evidence type="ECO:0000313" key="2">
    <source>
        <dbReference type="Proteomes" id="UP000020492"/>
    </source>
</evidence>
<dbReference type="STRING" id="1476583.DEIPH_ctg013orf0045"/>
<dbReference type="Proteomes" id="UP000020492">
    <property type="component" value="Unassembled WGS sequence"/>
</dbReference>
<organism evidence="1 2">
    <name type="scientific">Deinococcus phoenicis</name>
    <dbReference type="NCBI Taxonomy" id="1476583"/>
    <lineage>
        <taxon>Bacteria</taxon>
        <taxon>Thermotogati</taxon>
        <taxon>Deinococcota</taxon>
        <taxon>Deinococci</taxon>
        <taxon>Deinococcales</taxon>
        <taxon>Deinococcaceae</taxon>
        <taxon>Deinococcus</taxon>
    </lineage>
</organism>
<name>A0A016QSQ1_9DEIO</name>
<gene>
    <name evidence="1" type="ORF">DEIPH_ctg013orf0045</name>
</gene>
<accession>A0A016QSQ1</accession>
<dbReference type="EMBL" id="JHAC01000013">
    <property type="protein sequence ID" value="EYB68937.1"/>
    <property type="molecule type" value="Genomic_DNA"/>
</dbReference>
<dbReference type="RefSeq" id="WP_034354753.1">
    <property type="nucleotide sequence ID" value="NZ_JHAC01000013.1"/>
</dbReference>
<keyword evidence="2" id="KW-1185">Reference proteome</keyword>
<reference evidence="1 2" key="1">
    <citation type="submission" date="2014-03" db="EMBL/GenBank/DDBJ databases">
        <title>Draft genome sequence of Deinococcus phoenicis 1P10ME.</title>
        <authorList>
            <person name="Stepanov V.G."/>
            <person name="Vaishampayan P."/>
            <person name="Venkateswaran K."/>
            <person name="Fox G.E."/>
        </authorList>
    </citation>
    <scope>NUCLEOTIDE SEQUENCE [LARGE SCALE GENOMIC DNA]</scope>
    <source>
        <strain evidence="1 2">1P10ME</strain>
    </source>
</reference>